<dbReference type="InterPro" id="IPR035979">
    <property type="entry name" value="RBD_domain_sf"/>
</dbReference>
<dbReference type="AlphaFoldDB" id="A0ABC8U590"/>
<organism evidence="7 8">
    <name type="scientific">Ilex paraguariensis</name>
    <name type="common">yerba mate</name>
    <dbReference type="NCBI Taxonomy" id="185542"/>
    <lineage>
        <taxon>Eukaryota</taxon>
        <taxon>Viridiplantae</taxon>
        <taxon>Streptophyta</taxon>
        <taxon>Embryophyta</taxon>
        <taxon>Tracheophyta</taxon>
        <taxon>Spermatophyta</taxon>
        <taxon>Magnoliopsida</taxon>
        <taxon>eudicotyledons</taxon>
        <taxon>Gunneridae</taxon>
        <taxon>Pentapetalae</taxon>
        <taxon>asterids</taxon>
        <taxon>campanulids</taxon>
        <taxon>Aquifoliales</taxon>
        <taxon>Aquifoliaceae</taxon>
        <taxon>Ilex</taxon>
    </lineage>
</organism>
<proteinExistence type="predicted"/>
<dbReference type="GO" id="GO:0003723">
    <property type="term" value="F:RNA binding"/>
    <property type="evidence" value="ECO:0007669"/>
    <property type="project" value="UniProtKB-UniRule"/>
</dbReference>
<dbReference type="Pfam" id="PF00076">
    <property type="entry name" value="RRM_1"/>
    <property type="match status" value="1"/>
</dbReference>
<dbReference type="Proteomes" id="UP001642360">
    <property type="component" value="Unassembled WGS sequence"/>
</dbReference>
<evidence type="ECO:0000259" key="6">
    <source>
        <dbReference type="PROSITE" id="PS50102"/>
    </source>
</evidence>
<sequence>MDPNNFVDEKCESRLYIGNLDLRITEAALIKMFSPFGNIVSEDFLWHTRGPKRGEPRGYAFVQFSTKEEAKLAKEKMHGKLVCGRPLVVRLASEKYLLEMAGNSGKAVGEANKSGLTSSCSGQMYRSAKIAAIKNKLKAMEEEGPSTKKQKQSENNSGTDNL</sequence>
<name>A0ABC8U590_9AQUA</name>
<dbReference type="EMBL" id="CAUOFW020006946">
    <property type="protein sequence ID" value="CAK9176901.1"/>
    <property type="molecule type" value="Genomic_DNA"/>
</dbReference>
<evidence type="ECO:0000256" key="5">
    <source>
        <dbReference type="SAM" id="MobiDB-lite"/>
    </source>
</evidence>
<keyword evidence="2 4" id="KW-0694">RNA-binding</keyword>
<evidence type="ECO:0000313" key="7">
    <source>
        <dbReference type="EMBL" id="CAK9176901.1"/>
    </source>
</evidence>
<dbReference type="SUPFAM" id="SSF54928">
    <property type="entry name" value="RNA-binding domain, RBD"/>
    <property type="match status" value="1"/>
</dbReference>
<feature type="compositionally biased region" description="Polar residues" evidence="5">
    <location>
        <begin position="153"/>
        <end position="162"/>
    </location>
</feature>
<evidence type="ECO:0000256" key="3">
    <source>
        <dbReference type="ARBA" id="ARBA00030780"/>
    </source>
</evidence>
<dbReference type="CDD" id="cd12355">
    <property type="entry name" value="RRM_RBM18"/>
    <property type="match status" value="1"/>
</dbReference>
<evidence type="ECO:0000313" key="8">
    <source>
        <dbReference type="Proteomes" id="UP001642360"/>
    </source>
</evidence>
<comment type="caution">
    <text evidence="7">The sequence shown here is derived from an EMBL/GenBank/DDBJ whole genome shotgun (WGS) entry which is preliminary data.</text>
</comment>
<accession>A0ABC8U590</accession>
<dbReference type="InterPro" id="IPR000504">
    <property type="entry name" value="RRM_dom"/>
</dbReference>
<gene>
    <name evidence="7" type="ORF">ILEXP_LOCUS46769</name>
</gene>
<feature type="domain" description="RRM" evidence="6">
    <location>
        <begin position="13"/>
        <end position="94"/>
    </location>
</feature>
<dbReference type="Gene3D" id="3.30.70.330">
    <property type="match status" value="1"/>
</dbReference>
<reference evidence="7 8" key="1">
    <citation type="submission" date="2024-02" db="EMBL/GenBank/DDBJ databases">
        <authorList>
            <person name="Vignale AGUSTIN F."/>
            <person name="Sosa J E."/>
            <person name="Modenutti C."/>
        </authorList>
    </citation>
    <scope>NUCLEOTIDE SEQUENCE [LARGE SCALE GENOMIC DNA]</scope>
</reference>
<dbReference type="SMART" id="SM00360">
    <property type="entry name" value="RRM"/>
    <property type="match status" value="1"/>
</dbReference>
<evidence type="ECO:0000256" key="4">
    <source>
        <dbReference type="PROSITE-ProRule" id="PRU00176"/>
    </source>
</evidence>
<feature type="region of interest" description="Disordered" evidence="5">
    <location>
        <begin position="136"/>
        <end position="162"/>
    </location>
</feature>
<dbReference type="InterPro" id="IPR039157">
    <property type="entry name" value="RBM18_RRM"/>
</dbReference>
<protein>
    <recommendedName>
        <fullName evidence="1">Probable RNA-binding protein 18</fullName>
    </recommendedName>
    <alternativeName>
        <fullName evidence="3">RNA-binding motif protein 18</fullName>
    </alternativeName>
</protein>
<dbReference type="PROSITE" id="PS50102">
    <property type="entry name" value="RRM"/>
    <property type="match status" value="1"/>
</dbReference>
<dbReference type="InterPro" id="IPR012677">
    <property type="entry name" value="Nucleotide-bd_a/b_plait_sf"/>
</dbReference>
<keyword evidence="8" id="KW-1185">Reference proteome</keyword>
<evidence type="ECO:0000256" key="2">
    <source>
        <dbReference type="ARBA" id="ARBA00022884"/>
    </source>
</evidence>
<dbReference type="PANTHER" id="PTHR21245">
    <property type="entry name" value="HETEROGENEOUS NUCLEAR RIBONUCLEOPROTEIN"/>
    <property type="match status" value="1"/>
</dbReference>
<evidence type="ECO:0000256" key="1">
    <source>
        <dbReference type="ARBA" id="ARBA00021141"/>
    </source>
</evidence>